<sequence length="162" mass="17438">MTARPAGHGAPSAPPPPAAMPSSPDVARLRLLIARLYRQMAQASGDDLNLTFAQLSALARIEEHGPLRLGELAAHEQVAAPSLTRTVGPLAAAGLIRKEPDPSDGRSWLVSIAPAGADVLIRIRRERSELLARRMSRLTPEQSRTLRAALPVLERLLTEPED</sequence>
<dbReference type="SMART" id="SM00347">
    <property type="entry name" value="HTH_MARR"/>
    <property type="match status" value="1"/>
</dbReference>
<proteinExistence type="predicted"/>
<dbReference type="SUPFAM" id="SSF46785">
    <property type="entry name" value="Winged helix' DNA-binding domain"/>
    <property type="match status" value="1"/>
</dbReference>
<comment type="caution">
    <text evidence="3">The sequence shown here is derived from an EMBL/GenBank/DDBJ whole genome shotgun (WGS) entry which is preliminary data.</text>
</comment>
<dbReference type="Pfam" id="PF01047">
    <property type="entry name" value="MarR"/>
    <property type="match status" value="1"/>
</dbReference>
<accession>A0ABV8HP40</accession>
<dbReference type="InterPro" id="IPR000835">
    <property type="entry name" value="HTH_MarR-typ"/>
</dbReference>
<gene>
    <name evidence="3" type="ORF">ACFO3J_10630</name>
</gene>
<evidence type="ECO:0000313" key="3">
    <source>
        <dbReference type="EMBL" id="MFC4031936.1"/>
    </source>
</evidence>
<dbReference type="PANTHER" id="PTHR39515:SF2">
    <property type="entry name" value="HTH-TYPE TRANSCRIPTIONAL REGULATOR RV0880"/>
    <property type="match status" value="1"/>
</dbReference>
<dbReference type="Gene3D" id="1.10.10.10">
    <property type="entry name" value="Winged helix-like DNA-binding domain superfamily/Winged helix DNA-binding domain"/>
    <property type="match status" value="1"/>
</dbReference>
<dbReference type="InterPro" id="IPR052526">
    <property type="entry name" value="HTH-type_Bedaq_tolerance"/>
</dbReference>
<feature type="domain" description="HTH marR-type" evidence="2">
    <location>
        <begin position="23"/>
        <end position="158"/>
    </location>
</feature>
<dbReference type="PANTHER" id="PTHR39515">
    <property type="entry name" value="CONSERVED PROTEIN"/>
    <property type="match status" value="1"/>
</dbReference>
<feature type="region of interest" description="Disordered" evidence="1">
    <location>
        <begin position="1"/>
        <end position="23"/>
    </location>
</feature>
<dbReference type="Proteomes" id="UP001595765">
    <property type="component" value="Unassembled WGS sequence"/>
</dbReference>
<dbReference type="EMBL" id="JBHSBB010000009">
    <property type="protein sequence ID" value="MFC4031936.1"/>
    <property type="molecule type" value="Genomic_DNA"/>
</dbReference>
<keyword evidence="4" id="KW-1185">Reference proteome</keyword>
<dbReference type="InterPro" id="IPR036390">
    <property type="entry name" value="WH_DNA-bd_sf"/>
</dbReference>
<feature type="compositionally biased region" description="Low complexity" evidence="1">
    <location>
        <begin position="1"/>
        <end position="11"/>
    </location>
</feature>
<name>A0ABV8HP40_9ACTN</name>
<dbReference type="RefSeq" id="WP_386428464.1">
    <property type="nucleotide sequence ID" value="NZ_JBHSBB010000009.1"/>
</dbReference>
<evidence type="ECO:0000259" key="2">
    <source>
        <dbReference type="PROSITE" id="PS50995"/>
    </source>
</evidence>
<dbReference type="PROSITE" id="PS50995">
    <property type="entry name" value="HTH_MARR_2"/>
    <property type="match status" value="1"/>
</dbReference>
<evidence type="ECO:0000313" key="4">
    <source>
        <dbReference type="Proteomes" id="UP001595765"/>
    </source>
</evidence>
<dbReference type="InterPro" id="IPR036388">
    <property type="entry name" value="WH-like_DNA-bd_sf"/>
</dbReference>
<protein>
    <submittedName>
        <fullName evidence="3">MarR family winged helix-turn-helix transcriptional regulator</fullName>
    </submittedName>
</protein>
<reference evidence="4" key="1">
    <citation type="journal article" date="2019" name="Int. J. Syst. Evol. Microbiol.">
        <title>The Global Catalogue of Microorganisms (GCM) 10K type strain sequencing project: providing services to taxonomists for standard genome sequencing and annotation.</title>
        <authorList>
            <consortium name="The Broad Institute Genomics Platform"/>
            <consortium name="The Broad Institute Genome Sequencing Center for Infectious Disease"/>
            <person name="Wu L."/>
            <person name="Ma J."/>
        </authorList>
    </citation>
    <scope>NUCLEOTIDE SEQUENCE [LARGE SCALE GENOMIC DNA]</scope>
    <source>
        <strain evidence="4">CGMCC 4.7237</strain>
    </source>
</reference>
<organism evidence="3 4">
    <name type="scientific">Streptomyces polygonati</name>
    <dbReference type="NCBI Taxonomy" id="1617087"/>
    <lineage>
        <taxon>Bacteria</taxon>
        <taxon>Bacillati</taxon>
        <taxon>Actinomycetota</taxon>
        <taxon>Actinomycetes</taxon>
        <taxon>Kitasatosporales</taxon>
        <taxon>Streptomycetaceae</taxon>
        <taxon>Streptomyces</taxon>
    </lineage>
</organism>
<evidence type="ECO:0000256" key="1">
    <source>
        <dbReference type="SAM" id="MobiDB-lite"/>
    </source>
</evidence>